<dbReference type="AlphaFoldDB" id="A0A6M0K761"/>
<gene>
    <name evidence="2" type="ORF">G3446_25180</name>
</gene>
<feature type="transmembrane region" description="Helical" evidence="1">
    <location>
        <begin position="121"/>
        <end position="142"/>
    </location>
</feature>
<keyword evidence="1" id="KW-1133">Transmembrane helix</keyword>
<dbReference type="Pfam" id="PF01864">
    <property type="entry name" value="CarS-like"/>
    <property type="match status" value="1"/>
</dbReference>
<organism evidence="2 3">
    <name type="scientific">Thiorhodococcus minor</name>
    <dbReference type="NCBI Taxonomy" id="57489"/>
    <lineage>
        <taxon>Bacteria</taxon>
        <taxon>Pseudomonadati</taxon>
        <taxon>Pseudomonadota</taxon>
        <taxon>Gammaproteobacteria</taxon>
        <taxon>Chromatiales</taxon>
        <taxon>Chromatiaceae</taxon>
        <taxon>Thiorhodococcus</taxon>
    </lineage>
</organism>
<comment type="caution">
    <text evidence="2">The sequence shown here is derived from an EMBL/GenBank/DDBJ whole genome shotgun (WGS) entry which is preliminary data.</text>
</comment>
<proteinExistence type="predicted"/>
<keyword evidence="1" id="KW-0472">Membrane</keyword>
<dbReference type="PANTHER" id="PTHR39650">
    <property type="entry name" value="CDP-ARCHAEOL SYNTHASE"/>
    <property type="match status" value="1"/>
</dbReference>
<keyword evidence="3" id="KW-1185">Reference proteome</keyword>
<dbReference type="PANTHER" id="PTHR39650:SF1">
    <property type="entry name" value="CDP-ARCHAEOL SYNTHASE"/>
    <property type="match status" value="1"/>
</dbReference>
<sequence length="153" mass="16125">MIALILISWANGAPVLARLGLGSRWAWPVDGGLRLADGRPLLGRTKTWRGWAATVLTTPLVAGVLGLPWLLGLAVAAAAMLGDAATSFAKRRLDLPSSTSAPVLDQAPESLLPALLLREPLGLGVLEVLLAVLIFVVIDMLLTPLAQRLRARS</sequence>
<dbReference type="InterPro" id="IPR032690">
    <property type="entry name" value="CarS"/>
</dbReference>
<evidence type="ECO:0000313" key="2">
    <source>
        <dbReference type="EMBL" id="NEV65104.1"/>
    </source>
</evidence>
<dbReference type="RefSeq" id="WP_164456433.1">
    <property type="nucleotide sequence ID" value="NZ_JAAIJQ010000150.1"/>
</dbReference>
<evidence type="ECO:0000313" key="3">
    <source>
        <dbReference type="Proteomes" id="UP000483379"/>
    </source>
</evidence>
<keyword evidence="1" id="KW-0812">Transmembrane</keyword>
<feature type="transmembrane region" description="Helical" evidence="1">
    <location>
        <begin position="60"/>
        <end position="82"/>
    </location>
</feature>
<reference evidence="2 3" key="1">
    <citation type="submission" date="2020-02" db="EMBL/GenBank/DDBJ databases">
        <title>Genome sequences of Thiorhodococcus mannitoliphagus and Thiorhodococcus minor, purple sulfur photosynthetic bacteria in the gammaproteobacterial family, Chromatiaceae.</title>
        <authorList>
            <person name="Aviles F.A."/>
            <person name="Meyer T.E."/>
            <person name="Kyndt J.A."/>
        </authorList>
    </citation>
    <scope>NUCLEOTIDE SEQUENCE [LARGE SCALE GENOMIC DNA]</scope>
    <source>
        <strain evidence="2 3">DSM 11518</strain>
    </source>
</reference>
<dbReference type="EMBL" id="JAAIJQ010000150">
    <property type="protein sequence ID" value="NEV65104.1"/>
    <property type="molecule type" value="Genomic_DNA"/>
</dbReference>
<protein>
    <submittedName>
        <fullName evidence="2">CDP-archaeol synthase</fullName>
    </submittedName>
</protein>
<dbReference type="Proteomes" id="UP000483379">
    <property type="component" value="Unassembled WGS sequence"/>
</dbReference>
<evidence type="ECO:0000256" key="1">
    <source>
        <dbReference type="SAM" id="Phobius"/>
    </source>
</evidence>
<name>A0A6M0K761_9GAMM</name>
<accession>A0A6M0K761</accession>